<comment type="caution">
    <text evidence="9">The sequence shown here is derived from an EMBL/GenBank/DDBJ whole genome shotgun (WGS) entry which is preliminary data.</text>
</comment>
<dbReference type="PIRSF" id="PIRSF038996">
    <property type="entry name" value="FldA"/>
    <property type="match status" value="1"/>
</dbReference>
<feature type="domain" description="Flavodoxin-like" evidence="8">
    <location>
        <begin position="4"/>
        <end position="165"/>
    </location>
</feature>
<comment type="similarity">
    <text evidence="2 7">Belongs to the flavodoxin family.</text>
</comment>
<sequence>MALIGIFFGSDTGNTENIAKAIQQQLGSDVAEVHDIAKSSKEDLERFDILLLGIPTWYYGEAQCDWDDFFPTLEDIDFTGKRVALFGCGDQEDYAEYFCDAMGTLRDIIEPRGATIVGNWSTEGYYFEASKGLADDSHFIGLAIDEDRQPELTNERVSAWVKQISAELDL</sequence>
<evidence type="ECO:0000313" key="10">
    <source>
        <dbReference type="EMBL" id="OSN11899.1"/>
    </source>
</evidence>
<dbReference type="OrthoDB" id="359268at2"/>
<keyword evidence="3 7" id="KW-0813">Transport</keyword>
<evidence type="ECO:0000256" key="1">
    <source>
        <dbReference type="ARBA" id="ARBA00001917"/>
    </source>
</evidence>
<reference evidence="11 12" key="1">
    <citation type="submission" date="2016-02" db="EMBL/GenBank/DDBJ databases">
        <title>Species-wide whole genome sequencing reveals diversity, host range in Lonsdalea quercina.</title>
        <authorList>
            <person name="Li Y."/>
        </authorList>
    </citation>
    <scope>NUCLEOTIDE SEQUENCE [LARGE SCALE GENOMIC DNA]</scope>
    <source>
        <strain evidence="9 11">LMG 26264</strain>
        <strain evidence="10 12">LMG 26265</strain>
    </source>
</reference>
<evidence type="ECO:0000256" key="2">
    <source>
        <dbReference type="ARBA" id="ARBA00005267"/>
    </source>
</evidence>
<keyword evidence="12" id="KW-1185">Reference proteome</keyword>
<dbReference type="PROSITE" id="PS00201">
    <property type="entry name" value="FLAVODOXIN"/>
    <property type="match status" value="1"/>
</dbReference>
<dbReference type="Gene3D" id="3.40.50.360">
    <property type="match status" value="1"/>
</dbReference>
<dbReference type="Proteomes" id="UP000194020">
    <property type="component" value="Unassembled WGS sequence"/>
</dbReference>
<dbReference type="RefSeq" id="WP_094099657.1">
    <property type="nucleotide sequence ID" value="NZ_LUTP01000023.1"/>
</dbReference>
<dbReference type="SUPFAM" id="SSF52218">
    <property type="entry name" value="Flavoproteins"/>
    <property type="match status" value="1"/>
</dbReference>
<dbReference type="Pfam" id="PF00258">
    <property type="entry name" value="Flavodoxin_1"/>
    <property type="match status" value="1"/>
</dbReference>
<comment type="cofactor">
    <cofactor evidence="1 7">
        <name>FMN</name>
        <dbReference type="ChEBI" id="CHEBI:58210"/>
    </cofactor>
</comment>
<keyword evidence="4 7" id="KW-0285">Flavoprotein</keyword>
<dbReference type="NCBIfam" id="NF006738">
    <property type="entry name" value="PRK09267.1-4"/>
    <property type="match status" value="1"/>
</dbReference>
<dbReference type="InterPro" id="IPR050619">
    <property type="entry name" value="Flavodoxin"/>
</dbReference>
<dbReference type="NCBIfam" id="NF006737">
    <property type="entry name" value="PRK09267.1-3"/>
    <property type="match status" value="1"/>
</dbReference>
<evidence type="ECO:0000256" key="3">
    <source>
        <dbReference type="ARBA" id="ARBA00022448"/>
    </source>
</evidence>
<dbReference type="NCBIfam" id="TIGR01752">
    <property type="entry name" value="flav_long"/>
    <property type="match status" value="1"/>
</dbReference>
<dbReference type="EMBL" id="LUTQ01000001">
    <property type="protein sequence ID" value="OSN11899.1"/>
    <property type="molecule type" value="Genomic_DNA"/>
</dbReference>
<dbReference type="InterPro" id="IPR001226">
    <property type="entry name" value="Flavodoxin_CS"/>
</dbReference>
<evidence type="ECO:0000313" key="11">
    <source>
        <dbReference type="Proteomes" id="UP000194020"/>
    </source>
</evidence>
<accession>A0A1X3RU09</accession>
<dbReference type="EMBL" id="LUTP01000023">
    <property type="protein sequence ID" value="OSN05321.1"/>
    <property type="molecule type" value="Genomic_DNA"/>
</dbReference>
<dbReference type="InterPro" id="IPR010086">
    <property type="entry name" value="Flavodoxin_lc"/>
</dbReference>
<dbReference type="PANTHER" id="PTHR42809:SF1">
    <property type="entry name" value="FLAVODOXIN 1"/>
    <property type="match status" value="1"/>
</dbReference>
<evidence type="ECO:0000259" key="8">
    <source>
        <dbReference type="PROSITE" id="PS50902"/>
    </source>
</evidence>
<evidence type="ECO:0000313" key="9">
    <source>
        <dbReference type="EMBL" id="OSN05321.1"/>
    </source>
</evidence>
<dbReference type="NCBIfam" id="NF006739">
    <property type="entry name" value="PRK09267.1-5"/>
    <property type="match status" value="1"/>
</dbReference>
<keyword evidence="5 7" id="KW-0288">FMN</keyword>
<evidence type="ECO:0000256" key="4">
    <source>
        <dbReference type="ARBA" id="ARBA00022630"/>
    </source>
</evidence>
<evidence type="ECO:0000256" key="7">
    <source>
        <dbReference type="PIRNR" id="PIRNR038996"/>
    </source>
</evidence>
<dbReference type="GO" id="GO:0010181">
    <property type="term" value="F:FMN binding"/>
    <property type="evidence" value="ECO:0007669"/>
    <property type="project" value="UniProtKB-UniRule"/>
</dbReference>
<evidence type="ECO:0000313" key="12">
    <source>
        <dbReference type="Proteomes" id="UP000194040"/>
    </source>
</evidence>
<keyword evidence="6 7" id="KW-0249">Electron transport</keyword>
<dbReference type="InterPro" id="IPR008254">
    <property type="entry name" value="Flavodoxin/NO_synth"/>
</dbReference>
<evidence type="ECO:0000256" key="5">
    <source>
        <dbReference type="ARBA" id="ARBA00022643"/>
    </source>
</evidence>
<dbReference type="NCBIfam" id="NF006735">
    <property type="entry name" value="PRK09267.1-1"/>
    <property type="match status" value="1"/>
</dbReference>
<dbReference type="PANTHER" id="PTHR42809">
    <property type="entry name" value="FLAVODOXIN 2"/>
    <property type="match status" value="1"/>
</dbReference>
<dbReference type="NCBIfam" id="NF006736">
    <property type="entry name" value="PRK09267.1-2"/>
    <property type="match status" value="1"/>
</dbReference>
<protein>
    <recommendedName>
        <fullName evidence="7">Flavodoxin</fullName>
    </recommendedName>
</protein>
<dbReference type="AlphaFoldDB" id="A0A1X3RU09"/>
<evidence type="ECO:0000256" key="6">
    <source>
        <dbReference type="ARBA" id="ARBA00022982"/>
    </source>
</evidence>
<organism evidence="9 11">
    <name type="scientific">Lonsdalea iberica</name>
    <dbReference type="NCBI Taxonomy" id="1082703"/>
    <lineage>
        <taxon>Bacteria</taxon>
        <taxon>Pseudomonadati</taxon>
        <taxon>Pseudomonadota</taxon>
        <taxon>Gammaproteobacteria</taxon>
        <taxon>Enterobacterales</taxon>
        <taxon>Pectobacteriaceae</taxon>
        <taxon>Lonsdalea</taxon>
    </lineage>
</organism>
<proteinExistence type="inferred from homology"/>
<gene>
    <name evidence="9" type="ORF">AU511_10330</name>
    <name evidence="10" type="ORF">AU512_00580</name>
</gene>
<name>A0A1X3RU09_9GAMM</name>
<dbReference type="InterPro" id="IPR029039">
    <property type="entry name" value="Flavoprotein-like_sf"/>
</dbReference>
<dbReference type="Proteomes" id="UP000194040">
    <property type="component" value="Unassembled WGS sequence"/>
</dbReference>
<comment type="function">
    <text evidence="7">Low-potential electron donor to a number of redox enzymes.</text>
</comment>
<dbReference type="GO" id="GO:0009055">
    <property type="term" value="F:electron transfer activity"/>
    <property type="evidence" value="ECO:0007669"/>
    <property type="project" value="UniProtKB-UniRule"/>
</dbReference>
<dbReference type="PROSITE" id="PS50902">
    <property type="entry name" value="FLAVODOXIN_LIKE"/>
    <property type="match status" value="1"/>
</dbReference>